<dbReference type="Proteomes" id="UP000293369">
    <property type="component" value="Unassembled WGS sequence"/>
</dbReference>
<name>A0A4Q7CX85_9PSED</name>
<dbReference type="RefSeq" id="WP_130139222.1">
    <property type="nucleotide sequence ID" value="NZ_SGFE01000151.1"/>
</dbReference>
<dbReference type="AlphaFoldDB" id="A0A4Q7CX85"/>
<accession>A0A4Q7CX85</accession>
<organism evidence="1 2">
    <name type="scientific">Pseudomonas orientalis</name>
    <dbReference type="NCBI Taxonomy" id="76758"/>
    <lineage>
        <taxon>Bacteria</taxon>
        <taxon>Pseudomonadati</taxon>
        <taxon>Pseudomonadota</taxon>
        <taxon>Gammaproteobacteria</taxon>
        <taxon>Pseudomonadales</taxon>
        <taxon>Pseudomonadaceae</taxon>
        <taxon>Pseudomonas</taxon>
    </lineage>
</organism>
<comment type="caution">
    <text evidence="1">The sequence shown here is derived from an EMBL/GenBank/DDBJ whole genome shotgun (WGS) entry which is preliminary data.</text>
</comment>
<evidence type="ECO:0000313" key="2">
    <source>
        <dbReference type="Proteomes" id="UP000293369"/>
    </source>
</evidence>
<sequence length="854" mass="92223">MLINNDNGSSAAAQLQANAGNRVLKNVEFVKNFDSIKNKPIEVTSNALPTVTLKADGQERPVSFLYGGPQVAQIRNGAIYNAVIDSDIVEKHSQDRIAPGKASIKDGALSLGLNRFRIAGPAETETQKILTRLRGLIDPEQRRAELTKLVANGSPHAADGSMRLKMVNDPVRRAFESYYAKHALQDYFRSPDTYKTFVAISNNQVNYIKDNYVSAPLFEKYEAAWKNQRFDTSIEGLDQLQGFYTRAEKTLETLNISPEARTALFDIYKHRYLSYALRNEPDVAAKLPAGHWDSVFDPIKAPGKGRIELNAREGNLFRQADSHNVGILRNIDATPRDLRLNEPFNIKYESDYRSQLLAGASTRCPDRLEMQDPEHPDASKPGSYVKALFEKGTGTYVNGPSGSIVIEQGAVRACKDVHANTRPDDLEAYLAIQSALFIYVDGGHSMDEISYALAHPAVRGKLLETFPGRPGFEHIGDRLFMNDSALENAARDAGVFNEVLKAKDAVHQHITHGNPAGQSAQATTKALALAQTVAARNVLYKPGDVLTQELAGAASVLHRVVSNLSPQHQGMLGAHLLGEGRLLAGKTTDDLLAALARAGSGSASATDRAVAIALMGDIGGFYTTPGNADQGLMTALNRQLQAQGLQVPDAAAVQRMREHGGSAAVGPDKRAERKVRSFDSPADMPFRAGVHNSGLEADKALNVPASERIPDNRWAVFDIGTARVKETTEPLVGHMSASPAEILQTWDMLRGVSASDQYVGALPARDGSGLTPMSDLTPAEQEQRYARAAGAGAFLVGLGYHSAVEVLEGTLVYTGQSIRGEGTLDPSQRDSAHVFGHGAATELMSELFKAGTAT</sequence>
<reference evidence="1 2" key="1">
    <citation type="submission" date="2019-02" db="EMBL/GenBank/DDBJ databases">
        <title>Pseudomonas spp from wheat grain.</title>
        <authorList>
            <person name="Cho G.-S."/>
            <person name="Franz C.M.A.P."/>
        </authorList>
    </citation>
    <scope>NUCLEOTIDE SEQUENCE [LARGE SCALE GENOMIC DNA]</scope>
    <source>
        <strain evidence="1 2">133NRW</strain>
    </source>
</reference>
<gene>
    <name evidence="1" type="ORF">EUX57_28360</name>
</gene>
<dbReference type="EMBL" id="SGFE01000151">
    <property type="protein sequence ID" value="RZI18331.1"/>
    <property type="molecule type" value="Genomic_DNA"/>
</dbReference>
<protein>
    <submittedName>
        <fullName evidence="1">Uncharacterized protein</fullName>
    </submittedName>
</protein>
<proteinExistence type="predicted"/>
<evidence type="ECO:0000313" key="1">
    <source>
        <dbReference type="EMBL" id="RZI18331.1"/>
    </source>
</evidence>